<proteinExistence type="predicted"/>
<organism evidence="1 2">
    <name type="scientific">Methylobacterium tardum</name>
    <dbReference type="NCBI Taxonomy" id="374432"/>
    <lineage>
        <taxon>Bacteria</taxon>
        <taxon>Pseudomonadati</taxon>
        <taxon>Pseudomonadota</taxon>
        <taxon>Alphaproteobacteria</taxon>
        <taxon>Hyphomicrobiales</taxon>
        <taxon>Methylobacteriaceae</taxon>
        <taxon>Methylobacterium</taxon>
    </lineage>
</organism>
<gene>
    <name evidence="1" type="ORF">GCM10007890_47590</name>
</gene>
<evidence type="ECO:0000313" key="1">
    <source>
        <dbReference type="EMBL" id="GLS72744.1"/>
    </source>
</evidence>
<name>A0AA37WU19_9HYPH</name>
<accession>A0AA37WU19</accession>
<dbReference type="Proteomes" id="UP001157440">
    <property type="component" value="Unassembled WGS sequence"/>
</dbReference>
<dbReference type="AlphaFoldDB" id="A0AA37WU19"/>
<dbReference type="EMBL" id="BSPL01000023">
    <property type="protein sequence ID" value="GLS72744.1"/>
    <property type="molecule type" value="Genomic_DNA"/>
</dbReference>
<protein>
    <submittedName>
        <fullName evidence="1">Uncharacterized protein</fullName>
    </submittedName>
</protein>
<keyword evidence="2" id="KW-1185">Reference proteome</keyword>
<sequence length="154" mass="17059">MICSVAGTHVGIDSGSAEMARITLDGFIEAFAAYLIKRGRNMVRLNDPDVRDGLYRVYLFLDGFAGVDGAADKDLRRSIVNIRNVFRPSPIGSFDRFETLLRAKQVYLTDHPNPYYQDIVIKLPAEMADRIVAGLDDATSDLARDSVDRYLAAG</sequence>
<comment type="caution">
    <text evidence="1">The sequence shown here is derived from an EMBL/GenBank/DDBJ whole genome shotgun (WGS) entry which is preliminary data.</text>
</comment>
<evidence type="ECO:0000313" key="2">
    <source>
        <dbReference type="Proteomes" id="UP001157440"/>
    </source>
</evidence>
<reference evidence="2" key="1">
    <citation type="journal article" date="2019" name="Int. J. Syst. Evol. Microbiol.">
        <title>The Global Catalogue of Microorganisms (GCM) 10K type strain sequencing project: providing services to taxonomists for standard genome sequencing and annotation.</title>
        <authorList>
            <consortium name="The Broad Institute Genomics Platform"/>
            <consortium name="The Broad Institute Genome Sequencing Center for Infectious Disease"/>
            <person name="Wu L."/>
            <person name="Ma J."/>
        </authorList>
    </citation>
    <scope>NUCLEOTIDE SEQUENCE [LARGE SCALE GENOMIC DNA]</scope>
    <source>
        <strain evidence="2">NBRC 103632</strain>
    </source>
</reference>